<evidence type="ECO:0000256" key="1">
    <source>
        <dbReference type="SAM" id="Phobius"/>
    </source>
</evidence>
<reference evidence="2" key="1">
    <citation type="journal article" date="2021" name="PeerJ">
        <title>Extensive microbial diversity within the chicken gut microbiome revealed by metagenomics and culture.</title>
        <authorList>
            <person name="Gilroy R."/>
            <person name="Ravi A."/>
            <person name="Getino M."/>
            <person name="Pursley I."/>
            <person name="Horton D.L."/>
            <person name="Alikhan N.F."/>
            <person name="Baker D."/>
            <person name="Gharbi K."/>
            <person name="Hall N."/>
            <person name="Watson M."/>
            <person name="Adriaenssens E.M."/>
            <person name="Foster-Nyarko E."/>
            <person name="Jarju S."/>
            <person name="Secka A."/>
            <person name="Antonio M."/>
            <person name="Oren A."/>
            <person name="Chaudhuri R.R."/>
            <person name="La Ragione R."/>
            <person name="Hildebrand F."/>
            <person name="Pallen M.J."/>
        </authorList>
    </citation>
    <scope>NUCLEOTIDE SEQUENCE</scope>
    <source>
        <strain evidence="2">ChiHjej10B9-743</strain>
    </source>
</reference>
<protein>
    <submittedName>
        <fullName evidence="2">Uncharacterized protein</fullName>
    </submittedName>
</protein>
<dbReference type="AlphaFoldDB" id="A0A9D1ZDZ8"/>
<comment type="caution">
    <text evidence="2">The sequence shown here is derived from an EMBL/GenBank/DDBJ whole genome shotgun (WGS) entry which is preliminary data.</text>
</comment>
<accession>A0A9D1ZDZ8</accession>
<name>A0A9D1ZDZ8_9ACTN</name>
<reference evidence="2" key="2">
    <citation type="submission" date="2021-04" db="EMBL/GenBank/DDBJ databases">
        <authorList>
            <person name="Gilroy R."/>
        </authorList>
    </citation>
    <scope>NUCLEOTIDE SEQUENCE</scope>
    <source>
        <strain evidence="2">ChiHjej10B9-743</strain>
    </source>
</reference>
<feature type="transmembrane region" description="Helical" evidence="1">
    <location>
        <begin position="55"/>
        <end position="77"/>
    </location>
</feature>
<keyword evidence="1" id="KW-1133">Transmembrane helix</keyword>
<evidence type="ECO:0000313" key="3">
    <source>
        <dbReference type="Proteomes" id="UP000824133"/>
    </source>
</evidence>
<dbReference type="Proteomes" id="UP000824133">
    <property type="component" value="Unassembled WGS sequence"/>
</dbReference>
<sequence>MDGHTLEQFRTRARKITLPEDVRESVLDEIRVEKGERARGPRRPRRGRRGVTRRTFVRAGAVAAGGVAAFLGVNALMNHLAGARDNWFALTAYAEGTEEPDGSRLALGKTFGGRISWAGGVDPATNGNDLIMASTELNLSCTGDNVDTLTYRLEGDNVGTNTDVYSKPGIWIFQSDYEGSGPVASFTVDYDSQDTQSLQALLTGRLAYYAVYANIPVPDDLVPIFLELQEIGEAQMERSEGSETLIETDEEQQREAELMNQVSVRVAELFAEELAKTTLVMTATFNDGSEQTKRYSFSPREDYTQIYADYLEEDQEAYLAGDDARRQELTQNPPSLYLITETEG</sequence>
<proteinExistence type="predicted"/>
<keyword evidence="1" id="KW-0812">Transmembrane</keyword>
<organism evidence="2 3">
    <name type="scientific">Candidatus Olsenella excrementavium</name>
    <dbReference type="NCBI Taxonomy" id="2838709"/>
    <lineage>
        <taxon>Bacteria</taxon>
        <taxon>Bacillati</taxon>
        <taxon>Actinomycetota</taxon>
        <taxon>Coriobacteriia</taxon>
        <taxon>Coriobacteriales</taxon>
        <taxon>Atopobiaceae</taxon>
        <taxon>Olsenella</taxon>
    </lineage>
</organism>
<keyword evidence="1" id="KW-0472">Membrane</keyword>
<dbReference type="EMBL" id="DXCP01000033">
    <property type="protein sequence ID" value="HIY79598.1"/>
    <property type="molecule type" value="Genomic_DNA"/>
</dbReference>
<evidence type="ECO:0000313" key="2">
    <source>
        <dbReference type="EMBL" id="HIY79598.1"/>
    </source>
</evidence>
<gene>
    <name evidence="2" type="ORF">IAA42_04085</name>
</gene>